<organism evidence="4">
    <name type="scientific">Tanacetum cinerariifolium</name>
    <name type="common">Dalmatian daisy</name>
    <name type="synonym">Chrysanthemum cinerariifolium</name>
    <dbReference type="NCBI Taxonomy" id="118510"/>
    <lineage>
        <taxon>Eukaryota</taxon>
        <taxon>Viridiplantae</taxon>
        <taxon>Streptophyta</taxon>
        <taxon>Embryophyta</taxon>
        <taxon>Tracheophyta</taxon>
        <taxon>Spermatophyta</taxon>
        <taxon>Magnoliopsida</taxon>
        <taxon>eudicotyledons</taxon>
        <taxon>Gunneridae</taxon>
        <taxon>Pentapetalae</taxon>
        <taxon>asterids</taxon>
        <taxon>campanulids</taxon>
        <taxon>Asterales</taxon>
        <taxon>Asteraceae</taxon>
        <taxon>Asteroideae</taxon>
        <taxon>Anthemideae</taxon>
        <taxon>Anthemidinae</taxon>
        <taxon>Tanacetum</taxon>
    </lineage>
</organism>
<dbReference type="PANTHER" id="PTHR11439:SF495">
    <property type="entry name" value="REVERSE TRANSCRIPTASE, RNA-DEPENDENT DNA POLYMERASE-RELATED"/>
    <property type="match status" value="1"/>
</dbReference>
<evidence type="ECO:0000256" key="2">
    <source>
        <dbReference type="SAM" id="MobiDB-lite"/>
    </source>
</evidence>
<comment type="caution">
    <text evidence="4">The sequence shown here is derived from an EMBL/GenBank/DDBJ whole genome shotgun (WGS) entry which is preliminary data.</text>
</comment>
<dbReference type="SUPFAM" id="SSF56672">
    <property type="entry name" value="DNA/RNA polymerases"/>
    <property type="match status" value="1"/>
</dbReference>
<accession>A0A6L2NV03</accession>
<dbReference type="EMBL" id="BKCJ010010090">
    <property type="protein sequence ID" value="GEU90020.1"/>
    <property type="molecule type" value="Genomic_DNA"/>
</dbReference>
<evidence type="ECO:0000256" key="1">
    <source>
        <dbReference type="SAM" id="Coils"/>
    </source>
</evidence>
<evidence type="ECO:0000313" key="4">
    <source>
        <dbReference type="EMBL" id="GEU90020.1"/>
    </source>
</evidence>
<dbReference type="PANTHER" id="PTHR11439">
    <property type="entry name" value="GAG-POL-RELATED RETROTRANSPOSON"/>
    <property type="match status" value="1"/>
</dbReference>
<dbReference type="AlphaFoldDB" id="A0A6L2NV03"/>
<dbReference type="EMBL" id="BKCJ010010511">
    <property type="protein sequence ID" value="GEU91907.1"/>
    <property type="molecule type" value="Genomic_DNA"/>
</dbReference>
<dbReference type="InterPro" id="IPR043502">
    <property type="entry name" value="DNA/RNA_pol_sf"/>
</dbReference>
<feature type="region of interest" description="Disordered" evidence="2">
    <location>
        <begin position="539"/>
        <end position="591"/>
    </location>
</feature>
<protein>
    <recommendedName>
        <fullName evidence="3">Reverse transcriptase Ty1/copia-type domain-containing protein</fullName>
    </recommendedName>
</protein>
<evidence type="ECO:0000259" key="3">
    <source>
        <dbReference type="Pfam" id="PF07727"/>
    </source>
</evidence>
<reference evidence="4" key="1">
    <citation type="journal article" date="2019" name="Sci. Rep.">
        <title>Draft genome of Tanacetum cinerariifolium, the natural source of mosquito coil.</title>
        <authorList>
            <person name="Yamashiro T."/>
            <person name="Shiraishi A."/>
            <person name="Satake H."/>
            <person name="Nakayama K."/>
        </authorList>
    </citation>
    <scope>NUCLEOTIDE SEQUENCE</scope>
</reference>
<evidence type="ECO:0000313" key="5">
    <source>
        <dbReference type="EMBL" id="GEU91907.1"/>
    </source>
</evidence>
<feature type="compositionally biased region" description="Pro residues" evidence="2">
    <location>
        <begin position="547"/>
        <end position="559"/>
    </location>
</feature>
<dbReference type="Pfam" id="PF07727">
    <property type="entry name" value="RVT_2"/>
    <property type="match status" value="1"/>
</dbReference>
<sequence>MKTSILACLPAFFYKKNQRRNKNDKRGIVVRNKARLVAHGSTQEEGLDYEEVFALVARIEAMRLFLAYASFIGFMVYQMDVKSAFLYGTIEEEVYVCQPLGFKDPDYPEKGKIDKTLFIKKQKGDILLVQVYVDDIIFGSTNKYLCKAFEKLTKDKFQMSSMGELTFFLGLQVKQKADGILINQDKYVAKILRKFSLTDRKSASTPIDTKKPLLKDPDGKDVDVHTYKSMIGSLMYLTSSRPDIMFVVCACACFQVTPKALHLHAVKRIFRYLKGKPHLGLWYPKDLPFNLVAYSDSDYAVVATSSTEAEYAAAASWLCLGAMDSKSIARLWVIQSSMRLLERMLHVSNQTISGKDTSNPLMADNLPKIVWYSTHHVALMKSWLVQKQTALGKDESNPFIVDSLLKTIWLIVTAVSLKFLLFALRLDDAESIDCLPNEEIFIELLRMGYEKPSTKLTFYKEFFSPQWKFLIHTLLQYMSAKRTSWKEFSSFMALAVICLSTGKGFSRVETPLSKGMIVAQQADDVADEVAAGVDVDDVPAADAEPTLPSPTTQPPPPKELPSTSQVVPTPPPSPIAQPSSPSQQQQPSPPTTVSMDLLQILLKTYATLTRRVENLEQDKIVQALEIIKLKKRVNKLEKRRKLRVFGLKRLRKVGTTQRIESFADTVMDDQEDASKQGAARRRKGVVIRDPEETATPSTIIHTDSISKDKGKEIMVEEPKPLKKQAQIKQDEAYARELELEEEESRALKRQRESLEEKAVKKQKLDEEVPVVDYEIYSENNKPFYKIIRADRSHQLFLSCLSLLRNFDREDLEMLSQLVKERFASSKPKNFSDDFLLTTLTYMFEKPDVEAHVWNN</sequence>
<proteinExistence type="predicted"/>
<gene>
    <name evidence="4" type="ORF">Tci_061998</name>
    <name evidence="5" type="ORF">Tci_063885</name>
</gene>
<dbReference type="InterPro" id="IPR013103">
    <property type="entry name" value="RVT_2"/>
</dbReference>
<feature type="coiled-coil region" evidence="1">
    <location>
        <begin position="722"/>
        <end position="767"/>
    </location>
</feature>
<feature type="compositionally biased region" description="Low complexity" evidence="2">
    <location>
        <begin position="576"/>
        <end position="591"/>
    </location>
</feature>
<feature type="domain" description="Reverse transcriptase Ty1/copia-type" evidence="3">
    <location>
        <begin position="21"/>
        <end position="124"/>
    </location>
</feature>
<name>A0A6L2NV03_TANCI</name>
<keyword evidence="1" id="KW-0175">Coiled coil</keyword>